<evidence type="ECO:0000313" key="1">
    <source>
        <dbReference type="EMBL" id="GDZ84745.1"/>
    </source>
</evidence>
<reference evidence="1 2" key="1">
    <citation type="submission" date="2019-04" db="EMBL/GenBank/DDBJ databases">
        <title>A pseudo-fructophilic Leuconostoc citreum strain F192-5 isolated from peel of satsuma mandarin: the first report for isolation and characterization of strain-dependent fructophilic-like characteristics.</title>
        <authorList>
            <person name="Maeno S."/>
            <person name="Tanizawa Y."/>
            <person name="Kajikawa A."/>
            <person name="Kanesaki Y."/>
            <person name="Kubota E."/>
            <person name="Arita M."/>
            <person name="Leon D."/>
            <person name="Endo A."/>
        </authorList>
    </citation>
    <scope>NUCLEOTIDE SEQUENCE [LARGE SCALE GENOMIC DNA]</scope>
    <source>
        <strain evidence="1 2">F192-5</strain>
    </source>
</reference>
<proteinExistence type="predicted"/>
<dbReference type="EMBL" id="BJJW01000029">
    <property type="protein sequence ID" value="GDZ84745.1"/>
    <property type="molecule type" value="Genomic_DNA"/>
</dbReference>
<dbReference type="RefSeq" id="WP_085699614.1">
    <property type="nucleotide sequence ID" value="NZ_BJJW01000029.1"/>
</dbReference>
<protein>
    <recommendedName>
        <fullName evidence="3">Transcriptional antiterminator</fullName>
    </recommendedName>
</protein>
<organism evidence="1 2">
    <name type="scientific">Leuconostoc citreum</name>
    <dbReference type="NCBI Taxonomy" id="33964"/>
    <lineage>
        <taxon>Bacteria</taxon>
        <taxon>Bacillati</taxon>
        <taxon>Bacillota</taxon>
        <taxon>Bacilli</taxon>
        <taxon>Lactobacillales</taxon>
        <taxon>Lactobacillaceae</taxon>
        <taxon>Leuconostoc</taxon>
    </lineage>
</organism>
<evidence type="ECO:0008006" key="3">
    <source>
        <dbReference type="Google" id="ProtNLM"/>
    </source>
</evidence>
<evidence type="ECO:0000313" key="2">
    <source>
        <dbReference type="Proteomes" id="UP000323274"/>
    </source>
</evidence>
<name>A0A5A5U466_LEUCI</name>
<sequence>MQSFDDNYSNFVHYLVSHKSLPSVRTIARHLNLSSRKIYYILQHANAELRSAHQPFLFPNEKIHASQIHVLIDALADSEKTESYINAYERQLIMDILISMPLRKWRLIDFQDLFTVSRATALRDISDLKARKEFRPIYDKGKGFMYDSPIYTNLVHAYNLIYSLQYDIGIRKLFISTIDREMTLSKFDLLSSKLQSIYQENLDKKISNYDANALAMFSVILARYYDINTKHMQHLFSHNDILSFTNRQEYEVIDLFTNIVALNFDIQITDFIKYFLTLELLSVSKESDAHFNSEAFQDLLLVSTDIVNTFLTMHENYRPEPEELDQLIESVQTQLKPFWFAVHYQSITNYEYLYHNKNFENKMQSTLESLSKSAIYHQLFPFGLFPDQVTILAMIFYNFYLSHQKVKPVNILLTSALPVYSQNLLRTIILRSGSNINLSIRKLLQLSENIDDFDSFDIIITDTAQLKTKQPTFLIGQELNNSEFERLQKIISEI</sequence>
<dbReference type="AlphaFoldDB" id="A0A5A5U466"/>
<accession>A0A5A5U466</accession>
<gene>
    <name evidence="1" type="ORF">LCIT_19870</name>
</gene>
<dbReference type="Proteomes" id="UP000323274">
    <property type="component" value="Unassembled WGS sequence"/>
</dbReference>
<dbReference type="GeneID" id="61101559"/>
<comment type="caution">
    <text evidence="1">The sequence shown here is derived from an EMBL/GenBank/DDBJ whole genome shotgun (WGS) entry which is preliminary data.</text>
</comment>